<dbReference type="EMBL" id="BLAD01000114">
    <property type="protein sequence ID" value="GES05831.1"/>
    <property type="molecule type" value="Genomic_DNA"/>
</dbReference>
<dbReference type="RefSeq" id="WP_155341797.1">
    <property type="nucleotide sequence ID" value="NZ_BAAABN010000093.1"/>
</dbReference>
<feature type="transmembrane region" description="Helical" evidence="2">
    <location>
        <begin position="415"/>
        <end position="436"/>
    </location>
</feature>
<evidence type="ECO:0000313" key="4">
    <source>
        <dbReference type="Proteomes" id="UP000334990"/>
    </source>
</evidence>
<feature type="transmembrane region" description="Helical" evidence="2">
    <location>
        <begin position="165"/>
        <end position="186"/>
    </location>
</feature>
<feature type="compositionally biased region" description="Polar residues" evidence="1">
    <location>
        <begin position="223"/>
        <end position="232"/>
    </location>
</feature>
<keyword evidence="2" id="KW-0812">Transmembrane</keyword>
<keyword evidence="2" id="KW-0472">Membrane</keyword>
<protein>
    <recommendedName>
        <fullName evidence="5">Fenitrothion hydrolase</fullName>
    </recommendedName>
</protein>
<dbReference type="AlphaFoldDB" id="A0A5M3WFJ4"/>
<evidence type="ECO:0000313" key="3">
    <source>
        <dbReference type="EMBL" id="GES05831.1"/>
    </source>
</evidence>
<feature type="transmembrane region" description="Helical" evidence="2">
    <location>
        <begin position="88"/>
        <end position="108"/>
    </location>
</feature>
<gene>
    <name evidence="3" type="ORF">Acor_79000</name>
</gene>
<name>A0A5M3WFJ4_9ACTN</name>
<sequence length="572" mass="59931">MFLAHGVGGRQDLPIPFAGAVAGAVIALLVSFAALGFLWREPRLAGIPSYVIRSSARIPQIIGLVVAAYFSIGLLFGPDTPENPTAGVFYVLFWVGLVPLSLVFGPVWRNFNPLRTLHRVACALLRRDPNQGWKQLSPRVGYWPATIGLLAFVWLELVAPARATLPVISIWLSLYALTTLTGAAIYGASWFDKGDAFEAYSTLIGSLSVAGFLPPTHPLGRSRSATPTNTRSTQKRNNRTTTPNDSPTAIPATSGKKDRPRRSIPNGTPSAISAASGKKDGSRASAPSGSSPAVPAASGKKDGSRASAPSGSSPAVSAASGKRGGTRATVPVGSRPDKQRVSHDDAREARKQSSDQSSAATGKLIWRNPLDGMAGLAHAPGLPALVIVLLGSTMYDSLSNAPIWVRFVQDSSLPAPVMGTFGLLVVIGLVLALFLAATTWAGRLGGSSPATTAGELAHSLVPIAVGYLIAHYFSLFLFEGQHTLALLSDPLDTGANWLGTANWTLQSLGATPASIAMLQVTVIVIGHVLGTVLAHDRALTLFPRRTAVLGQIPLMTLMVIYTVAGLLLLFAG</sequence>
<keyword evidence="2" id="KW-1133">Transmembrane helix</keyword>
<feature type="transmembrane region" description="Helical" evidence="2">
    <location>
        <begin position="513"/>
        <end position="534"/>
    </location>
</feature>
<proteinExistence type="predicted"/>
<feature type="transmembrane region" description="Helical" evidence="2">
    <location>
        <begin position="15"/>
        <end position="38"/>
    </location>
</feature>
<feature type="transmembrane region" description="Helical" evidence="2">
    <location>
        <begin position="546"/>
        <end position="571"/>
    </location>
</feature>
<feature type="compositionally biased region" description="Low complexity" evidence="1">
    <location>
        <begin position="305"/>
        <end position="321"/>
    </location>
</feature>
<dbReference type="OrthoDB" id="8168962at2"/>
<feature type="transmembrane region" description="Helical" evidence="2">
    <location>
        <begin position="140"/>
        <end position="159"/>
    </location>
</feature>
<evidence type="ECO:0000256" key="2">
    <source>
        <dbReference type="SAM" id="Phobius"/>
    </source>
</evidence>
<evidence type="ECO:0008006" key="5">
    <source>
        <dbReference type="Google" id="ProtNLM"/>
    </source>
</evidence>
<feature type="compositionally biased region" description="Low complexity" evidence="1">
    <location>
        <begin position="283"/>
        <end position="298"/>
    </location>
</feature>
<feature type="transmembrane region" description="Helical" evidence="2">
    <location>
        <begin position="58"/>
        <end position="76"/>
    </location>
</feature>
<reference evidence="3 4" key="1">
    <citation type="submission" date="2019-10" db="EMBL/GenBank/DDBJ databases">
        <title>Whole genome shotgun sequence of Acrocarpospora corrugata NBRC 13972.</title>
        <authorList>
            <person name="Ichikawa N."/>
            <person name="Kimura A."/>
            <person name="Kitahashi Y."/>
            <person name="Komaki H."/>
            <person name="Oguchi A."/>
        </authorList>
    </citation>
    <scope>NUCLEOTIDE SEQUENCE [LARGE SCALE GENOMIC DNA]</scope>
    <source>
        <strain evidence="3 4">NBRC 13972</strain>
    </source>
</reference>
<comment type="caution">
    <text evidence="3">The sequence shown here is derived from an EMBL/GenBank/DDBJ whole genome shotgun (WGS) entry which is preliminary data.</text>
</comment>
<feature type="compositionally biased region" description="Basic and acidic residues" evidence="1">
    <location>
        <begin position="335"/>
        <end position="353"/>
    </location>
</feature>
<evidence type="ECO:0000256" key="1">
    <source>
        <dbReference type="SAM" id="MobiDB-lite"/>
    </source>
</evidence>
<feature type="transmembrane region" description="Helical" evidence="2">
    <location>
        <begin position="373"/>
        <end position="395"/>
    </location>
</feature>
<dbReference type="Proteomes" id="UP000334990">
    <property type="component" value="Unassembled WGS sequence"/>
</dbReference>
<keyword evidence="4" id="KW-1185">Reference proteome</keyword>
<organism evidence="3 4">
    <name type="scientific">Acrocarpospora corrugata</name>
    <dbReference type="NCBI Taxonomy" id="35763"/>
    <lineage>
        <taxon>Bacteria</taxon>
        <taxon>Bacillati</taxon>
        <taxon>Actinomycetota</taxon>
        <taxon>Actinomycetes</taxon>
        <taxon>Streptosporangiales</taxon>
        <taxon>Streptosporangiaceae</taxon>
        <taxon>Acrocarpospora</taxon>
    </lineage>
</organism>
<feature type="region of interest" description="Disordered" evidence="1">
    <location>
        <begin position="217"/>
        <end position="360"/>
    </location>
</feature>
<feature type="transmembrane region" description="Helical" evidence="2">
    <location>
        <begin position="456"/>
        <end position="478"/>
    </location>
</feature>
<accession>A0A5M3WFJ4</accession>